<feature type="compositionally biased region" description="Acidic residues" evidence="1">
    <location>
        <begin position="124"/>
        <end position="135"/>
    </location>
</feature>
<sequence length="135" mass="14762">MGDVDMPMEDTDGFDLGCDGGVNRAADGADRGPSVVAGVDRGPNVDSDSTTKNENDEESFLHNIEVTFDIDEELDNIRRKMKNSKRRRKTVIDEGKKDTDDAMVGDDVVDEIETKESDGKLDGNESEYLDSSDPG</sequence>
<evidence type="ECO:0000313" key="3">
    <source>
        <dbReference type="Proteomes" id="UP001472677"/>
    </source>
</evidence>
<protein>
    <submittedName>
        <fullName evidence="2">Uncharacterized protein</fullName>
    </submittedName>
</protein>
<name>A0ABR2AHV6_9ROSI</name>
<accession>A0ABR2AHV6</accession>
<organism evidence="2 3">
    <name type="scientific">Hibiscus sabdariffa</name>
    <name type="common">roselle</name>
    <dbReference type="NCBI Taxonomy" id="183260"/>
    <lineage>
        <taxon>Eukaryota</taxon>
        <taxon>Viridiplantae</taxon>
        <taxon>Streptophyta</taxon>
        <taxon>Embryophyta</taxon>
        <taxon>Tracheophyta</taxon>
        <taxon>Spermatophyta</taxon>
        <taxon>Magnoliopsida</taxon>
        <taxon>eudicotyledons</taxon>
        <taxon>Gunneridae</taxon>
        <taxon>Pentapetalae</taxon>
        <taxon>rosids</taxon>
        <taxon>malvids</taxon>
        <taxon>Malvales</taxon>
        <taxon>Malvaceae</taxon>
        <taxon>Malvoideae</taxon>
        <taxon>Hibiscus</taxon>
    </lineage>
</organism>
<feature type="compositionally biased region" description="Basic and acidic residues" evidence="1">
    <location>
        <begin position="90"/>
        <end position="100"/>
    </location>
</feature>
<reference evidence="2 3" key="1">
    <citation type="journal article" date="2024" name="G3 (Bethesda)">
        <title>Genome assembly of Hibiscus sabdariffa L. provides insights into metabolisms of medicinal natural products.</title>
        <authorList>
            <person name="Kim T."/>
        </authorList>
    </citation>
    <scope>NUCLEOTIDE SEQUENCE [LARGE SCALE GENOMIC DNA]</scope>
    <source>
        <strain evidence="2">TK-2024</strain>
        <tissue evidence="2">Old leaves</tissue>
    </source>
</reference>
<gene>
    <name evidence="2" type="ORF">V6N12_017074</name>
</gene>
<dbReference type="Proteomes" id="UP001472677">
    <property type="component" value="Unassembled WGS sequence"/>
</dbReference>
<evidence type="ECO:0000256" key="1">
    <source>
        <dbReference type="SAM" id="MobiDB-lite"/>
    </source>
</evidence>
<feature type="region of interest" description="Disordered" evidence="1">
    <location>
        <begin position="25"/>
        <end position="57"/>
    </location>
</feature>
<feature type="compositionally biased region" description="Acidic residues" evidence="1">
    <location>
        <begin position="101"/>
        <end position="111"/>
    </location>
</feature>
<proteinExistence type="predicted"/>
<feature type="region of interest" description="Disordered" evidence="1">
    <location>
        <begin position="82"/>
        <end position="135"/>
    </location>
</feature>
<keyword evidence="3" id="KW-1185">Reference proteome</keyword>
<comment type="caution">
    <text evidence="2">The sequence shown here is derived from an EMBL/GenBank/DDBJ whole genome shotgun (WGS) entry which is preliminary data.</text>
</comment>
<evidence type="ECO:0000313" key="2">
    <source>
        <dbReference type="EMBL" id="KAK8492719.1"/>
    </source>
</evidence>
<feature type="compositionally biased region" description="Basic and acidic residues" evidence="1">
    <location>
        <begin position="112"/>
        <end position="123"/>
    </location>
</feature>
<dbReference type="EMBL" id="JBBPBM010000706">
    <property type="protein sequence ID" value="KAK8492719.1"/>
    <property type="molecule type" value="Genomic_DNA"/>
</dbReference>